<feature type="chain" id="PRO_5014332177" description="Outer membrane protein TolC" evidence="9">
    <location>
        <begin position="21"/>
        <end position="438"/>
    </location>
</feature>
<sequence length="438" mass="49386">MKFKILLFLLFFIFSEQAFAEQNLTISDVFSLALKKAEKVRIAEENITISKEGKYKALAGLLPTLTASGKYTDYSKEKLVNNQIIQPDKSFLWAVSIEEKLSLGGKEFTNYSISKDAFTKTEFEVNSFKEQYLLRVATDLYNYLKAKRAVEIAESNVQRLKKHRDAAKIRLKVGEVTKTDLLRAEAELSGAEADLISAKNNLKVAKAVLARDAGIEGDFEILEGKLNDPYLNLNVQHVKALAKELRPEIKAALISKEIAKKNVNYVIGSFFPYLSLSATYQKLNQTPSNQMTNKESTYAIASINFPIFEGGLRRAELSEAKAKLKQAELQYEDTVKEVFIDVEAAYHDYITQRDTIKSLQDEVTYARDNFNSVFKQYQFGLASSLDVTDANTFLVTAEKKLMEAQYNYQLAILRLRQATGTLLKAFASNELVVQGVNK</sequence>
<evidence type="ECO:0008006" key="12">
    <source>
        <dbReference type="Google" id="ProtNLM"/>
    </source>
</evidence>
<feature type="coiled-coil region" evidence="8">
    <location>
        <begin position="143"/>
        <end position="201"/>
    </location>
</feature>
<evidence type="ECO:0000256" key="2">
    <source>
        <dbReference type="ARBA" id="ARBA00007613"/>
    </source>
</evidence>
<dbReference type="Proteomes" id="UP000242288">
    <property type="component" value="Unassembled WGS sequence"/>
</dbReference>
<keyword evidence="6" id="KW-0472">Membrane</keyword>
<evidence type="ECO:0000313" key="10">
    <source>
        <dbReference type="EMBL" id="PMP70533.1"/>
    </source>
</evidence>
<comment type="caution">
    <text evidence="10">The sequence shown here is derived from an EMBL/GenBank/DDBJ whole genome shotgun (WGS) entry which is preliminary data.</text>
</comment>
<dbReference type="AlphaFoldDB" id="A0A2J6WJI6"/>
<dbReference type="InterPro" id="IPR051906">
    <property type="entry name" value="TolC-like"/>
</dbReference>
<dbReference type="EMBL" id="PNIO01000040">
    <property type="protein sequence ID" value="PMP70533.1"/>
    <property type="molecule type" value="Genomic_DNA"/>
</dbReference>
<dbReference type="InterPro" id="IPR003423">
    <property type="entry name" value="OMP_efflux"/>
</dbReference>
<keyword evidence="8" id="KW-0175">Coiled coil</keyword>
<evidence type="ECO:0000256" key="9">
    <source>
        <dbReference type="SAM" id="SignalP"/>
    </source>
</evidence>
<feature type="signal peptide" evidence="9">
    <location>
        <begin position="1"/>
        <end position="20"/>
    </location>
</feature>
<evidence type="ECO:0000256" key="4">
    <source>
        <dbReference type="ARBA" id="ARBA00022452"/>
    </source>
</evidence>
<evidence type="ECO:0000256" key="5">
    <source>
        <dbReference type="ARBA" id="ARBA00022692"/>
    </source>
</evidence>
<proteinExistence type="inferred from homology"/>
<dbReference type="PANTHER" id="PTHR30026">
    <property type="entry name" value="OUTER MEMBRANE PROTEIN TOLC"/>
    <property type="match status" value="1"/>
</dbReference>
<accession>A0A2J6WJI6</accession>
<dbReference type="GO" id="GO:0015562">
    <property type="term" value="F:efflux transmembrane transporter activity"/>
    <property type="evidence" value="ECO:0007669"/>
    <property type="project" value="InterPro"/>
</dbReference>
<protein>
    <recommendedName>
        <fullName evidence="12">Outer membrane protein TolC</fullName>
    </recommendedName>
</protein>
<evidence type="ECO:0000256" key="8">
    <source>
        <dbReference type="SAM" id="Coils"/>
    </source>
</evidence>
<dbReference type="Gene3D" id="1.20.1600.10">
    <property type="entry name" value="Outer membrane efflux proteins (OEP)"/>
    <property type="match status" value="1"/>
</dbReference>
<keyword evidence="3" id="KW-0813">Transport</keyword>
<organism evidence="10 11">
    <name type="scientific">Thermodesulfovibrio aggregans</name>
    <dbReference type="NCBI Taxonomy" id="86166"/>
    <lineage>
        <taxon>Bacteria</taxon>
        <taxon>Pseudomonadati</taxon>
        <taxon>Nitrospirota</taxon>
        <taxon>Thermodesulfovibrionia</taxon>
        <taxon>Thermodesulfovibrionales</taxon>
        <taxon>Thermodesulfovibrionaceae</taxon>
        <taxon>Thermodesulfovibrio</taxon>
    </lineage>
</organism>
<gene>
    <name evidence="10" type="ORF">C0186_04940</name>
</gene>
<comment type="similarity">
    <text evidence="2">Belongs to the outer membrane factor (OMF) (TC 1.B.17) family.</text>
</comment>
<name>A0A2J6WJI6_9BACT</name>
<evidence type="ECO:0000256" key="3">
    <source>
        <dbReference type="ARBA" id="ARBA00022448"/>
    </source>
</evidence>
<evidence type="ECO:0000256" key="1">
    <source>
        <dbReference type="ARBA" id="ARBA00004442"/>
    </source>
</evidence>
<keyword evidence="7" id="KW-0998">Cell outer membrane</keyword>
<evidence type="ECO:0000256" key="6">
    <source>
        <dbReference type="ARBA" id="ARBA00023136"/>
    </source>
</evidence>
<evidence type="ECO:0000256" key="7">
    <source>
        <dbReference type="ARBA" id="ARBA00023237"/>
    </source>
</evidence>
<dbReference type="Pfam" id="PF02321">
    <property type="entry name" value="OEP"/>
    <property type="match status" value="2"/>
</dbReference>
<dbReference type="PANTHER" id="PTHR30026:SF20">
    <property type="entry name" value="OUTER MEMBRANE PROTEIN TOLC"/>
    <property type="match status" value="1"/>
</dbReference>
<keyword evidence="9" id="KW-0732">Signal</keyword>
<reference evidence="10 11" key="1">
    <citation type="submission" date="2018-01" db="EMBL/GenBank/DDBJ databases">
        <title>Metagenomic assembled genomes from two thermal pools in the Uzon Caldera, Kamchatka, Russia.</title>
        <authorList>
            <person name="Wilkins L."/>
            <person name="Ettinger C."/>
        </authorList>
    </citation>
    <scope>NUCLEOTIDE SEQUENCE [LARGE SCALE GENOMIC DNA]</scope>
    <source>
        <strain evidence="10">ZAV-04</strain>
    </source>
</reference>
<dbReference type="GO" id="GO:1990281">
    <property type="term" value="C:efflux pump complex"/>
    <property type="evidence" value="ECO:0007669"/>
    <property type="project" value="TreeGrafter"/>
</dbReference>
<evidence type="ECO:0000313" key="11">
    <source>
        <dbReference type="Proteomes" id="UP000242288"/>
    </source>
</evidence>
<dbReference type="SUPFAM" id="SSF56954">
    <property type="entry name" value="Outer membrane efflux proteins (OEP)"/>
    <property type="match status" value="1"/>
</dbReference>
<dbReference type="GO" id="GO:0015288">
    <property type="term" value="F:porin activity"/>
    <property type="evidence" value="ECO:0007669"/>
    <property type="project" value="TreeGrafter"/>
</dbReference>
<comment type="subcellular location">
    <subcellularLocation>
        <location evidence="1">Cell outer membrane</location>
    </subcellularLocation>
</comment>
<dbReference type="GO" id="GO:0009279">
    <property type="term" value="C:cell outer membrane"/>
    <property type="evidence" value="ECO:0007669"/>
    <property type="project" value="UniProtKB-SubCell"/>
</dbReference>
<keyword evidence="5" id="KW-0812">Transmembrane</keyword>
<keyword evidence="4" id="KW-1134">Transmembrane beta strand</keyword>